<accession>A0A0D7B5I4</accession>
<dbReference type="PANTHER" id="PTHR17630">
    <property type="entry name" value="DIENELACTONE HYDROLASE"/>
    <property type="match status" value="1"/>
</dbReference>
<dbReference type="EMBL" id="KN880576">
    <property type="protein sequence ID" value="KIY65818.1"/>
    <property type="molecule type" value="Genomic_DNA"/>
</dbReference>
<evidence type="ECO:0000313" key="3">
    <source>
        <dbReference type="Proteomes" id="UP000054007"/>
    </source>
</evidence>
<evidence type="ECO:0000313" key="2">
    <source>
        <dbReference type="EMBL" id="KIY65818.1"/>
    </source>
</evidence>
<dbReference type="PANTHER" id="PTHR17630:SF44">
    <property type="entry name" value="PROTEIN AIM2"/>
    <property type="match status" value="1"/>
</dbReference>
<name>A0A0D7B5I4_9AGAR</name>
<keyword evidence="3" id="KW-1185">Reference proteome</keyword>
<dbReference type="GO" id="GO:0016787">
    <property type="term" value="F:hydrolase activity"/>
    <property type="evidence" value="ECO:0007669"/>
    <property type="project" value="UniProtKB-KW"/>
</dbReference>
<reference evidence="2 3" key="1">
    <citation type="journal article" date="2015" name="Fungal Genet. Biol.">
        <title>Evolution of novel wood decay mechanisms in Agaricales revealed by the genome sequences of Fistulina hepatica and Cylindrobasidium torrendii.</title>
        <authorList>
            <person name="Floudas D."/>
            <person name="Held B.W."/>
            <person name="Riley R."/>
            <person name="Nagy L.G."/>
            <person name="Koehler G."/>
            <person name="Ransdell A.S."/>
            <person name="Younus H."/>
            <person name="Chow J."/>
            <person name="Chiniquy J."/>
            <person name="Lipzen A."/>
            <person name="Tritt A."/>
            <person name="Sun H."/>
            <person name="Haridas S."/>
            <person name="LaButti K."/>
            <person name="Ohm R.A."/>
            <person name="Kues U."/>
            <person name="Blanchette R.A."/>
            <person name="Grigoriev I.V."/>
            <person name="Minto R.E."/>
            <person name="Hibbett D.S."/>
        </authorList>
    </citation>
    <scope>NUCLEOTIDE SEQUENCE [LARGE SCALE GENOMIC DNA]</scope>
    <source>
        <strain evidence="2 3">FP15055 ss-10</strain>
    </source>
</reference>
<dbReference type="SUPFAM" id="SSF53474">
    <property type="entry name" value="alpha/beta-Hydrolases"/>
    <property type="match status" value="1"/>
</dbReference>
<dbReference type="Gene3D" id="3.40.50.1820">
    <property type="entry name" value="alpha/beta hydrolase"/>
    <property type="match status" value="1"/>
</dbReference>
<dbReference type="InterPro" id="IPR002925">
    <property type="entry name" value="Dienelactn_hydro"/>
</dbReference>
<organism evidence="2 3">
    <name type="scientific">Cylindrobasidium torrendii FP15055 ss-10</name>
    <dbReference type="NCBI Taxonomy" id="1314674"/>
    <lineage>
        <taxon>Eukaryota</taxon>
        <taxon>Fungi</taxon>
        <taxon>Dikarya</taxon>
        <taxon>Basidiomycota</taxon>
        <taxon>Agaricomycotina</taxon>
        <taxon>Agaricomycetes</taxon>
        <taxon>Agaricomycetidae</taxon>
        <taxon>Agaricales</taxon>
        <taxon>Marasmiineae</taxon>
        <taxon>Physalacriaceae</taxon>
        <taxon>Cylindrobasidium</taxon>
    </lineage>
</organism>
<dbReference type="AlphaFoldDB" id="A0A0D7B5I4"/>
<dbReference type="Pfam" id="PF01738">
    <property type="entry name" value="DLH"/>
    <property type="match status" value="1"/>
</dbReference>
<evidence type="ECO:0000259" key="1">
    <source>
        <dbReference type="Pfam" id="PF01738"/>
    </source>
</evidence>
<gene>
    <name evidence="2" type="ORF">CYLTODRAFT_437710</name>
</gene>
<dbReference type="Proteomes" id="UP000054007">
    <property type="component" value="Unassembled WGS sequence"/>
</dbReference>
<keyword evidence="2" id="KW-0378">Hydrolase</keyword>
<proteinExistence type="predicted"/>
<dbReference type="OrthoDB" id="17560at2759"/>
<feature type="domain" description="Dienelactone hydrolase" evidence="1">
    <location>
        <begin position="27"/>
        <end position="246"/>
    </location>
</feature>
<dbReference type="STRING" id="1314674.A0A0D7B5I4"/>
<dbReference type="InterPro" id="IPR029058">
    <property type="entry name" value="AB_hydrolase_fold"/>
</dbReference>
<protein>
    <submittedName>
        <fullName evidence="2">Alpha/beta-hydrolase</fullName>
    </submittedName>
</protein>
<sequence length="247" mass="27059">MSLCKDCVAGVTHEGTPTGKIEIIGGIESYVATPKGDYPKDKVLLYLSDIFGIPLVNNKLLADDFARNGFKVVLPDILNGDSVPIEVMEAGNFDIGAWFSNHSREVTRAPIDKVITALKADGVKEFGALGYCFGARYGFDLALDQQLKVLAISHPSLLQFPTDFEKYVSSTSTPLLINSCETDSFFPAELHEKVDEIFGKYTPGYKREYFPGCKHGFAVRGDVSIPAVKAGKEGAFKASVDWLAKYW</sequence>